<protein>
    <recommendedName>
        <fullName evidence="4">DUF1129 domain-containing protein</fullName>
    </recommendedName>
</protein>
<evidence type="ECO:0000313" key="3">
    <source>
        <dbReference type="Proteomes" id="UP001500340"/>
    </source>
</evidence>
<proteinExistence type="predicted"/>
<comment type="caution">
    <text evidence="2">The sequence shown here is derived from an EMBL/GenBank/DDBJ whole genome shotgun (WGS) entry which is preliminary data.</text>
</comment>
<dbReference type="InterPro" id="IPR009214">
    <property type="entry name" value="DUF1129"/>
</dbReference>
<feature type="transmembrane region" description="Helical" evidence="1">
    <location>
        <begin position="214"/>
        <end position="232"/>
    </location>
</feature>
<organism evidence="2 3">
    <name type="scientific">Paenibacillus motobuensis</name>
    <dbReference type="NCBI Taxonomy" id="295324"/>
    <lineage>
        <taxon>Bacteria</taxon>
        <taxon>Bacillati</taxon>
        <taxon>Bacillota</taxon>
        <taxon>Bacilli</taxon>
        <taxon>Bacillales</taxon>
        <taxon>Paenibacillaceae</taxon>
        <taxon>Paenibacillus</taxon>
    </lineage>
</organism>
<feature type="transmembrane region" description="Helical" evidence="1">
    <location>
        <begin position="184"/>
        <end position="202"/>
    </location>
</feature>
<keyword evidence="1" id="KW-0812">Transmembrane</keyword>
<feature type="transmembrane region" description="Helical" evidence="1">
    <location>
        <begin position="131"/>
        <end position="148"/>
    </location>
</feature>
<keyword evidence="3" id="KW-1185">Reference proteome</keyword>
<sequence>MNTQERAARVEQLSQQMNQKNAAYFQEMSKYIRKEEEISDVKKEELLLYLVQKICKHERKGVNADQLFGASAAAYCTQLIDDVKMRRPRTLREKIKYYIMIPWVTITWVFFIFMITGFFGKWFGGELANTTINSGILVLIAGLAIVFIESITRFLGPGQEDDGAKKAAPSSDPMQPRKFFDMRAFGIYIIIALAVVAVGLLLNQIMPSFVVTPWQSLIIFIIGLLGQIFIFARRSK</sequence>
<reference evidence="2 3" key="1">
    <citation type="journal article" date="2019" name="Int. J. Syst. Evol. Microbiol.">
        <title>The Global Catalogue of Microorganisms (GCM) 10K type strain sequencing project: providing services to taxonomists for standard genome sequencing and annotation.</title>
        <authorList>
            <consortium name="The Broad Institute Genomics Platform"/>
            <consortium name="The Broad Institute Genome Sequencing Center for Infectious Disease"/>
            <person name="Wu L."/>
            <person name="Ma J."/>
        </authorList>
    </citation>
    <scope>NUCLEOTIDE SEQUENCE [LARGE SCALE GENOMIC DNA]</scope>
    <source>
        <strain evidence="2 3">JCM 12774</strain>
    </source>
</reference>
<keyword evidence="1" id="KW-0472">Membrane</keyword>
<evidence type="ECO:0008006" key="4">
    <source>
        <dbReference type="Google" id="ProtNLM"/>
    </source>
</evidence>
<keyword evidence="1" id="KW-1133">Transmembrane helix</keyword>
<dbReference type="SUPFAM" id="SSF158560">
    <property type="entry name" value="BH3980-like"/>
    <property type="match status" value="1"/>
</dbReference>
<name>A0ABN0YTU6_9BACL</name>
<dbReference type="Pfam" id="PF06570">
    <property type="entry name" value="DUF1129"/>
    <property type="match status" value="1"/>
</dbReference>
<evidence type="ECO:0000256" key="1">
    <source>
        <dbReference type="SAM" id="Phobius"/>
    </source>
</evidence>
<evidence type="ECO:0000313" key="2">
    <source>
        <dbReference type="EMBL" id="GAA0409917.1"/>
    </source>
</evidence>
<dbReference type="RefSeq" id="WP_343865158.1">
    <property type="nucleotide sequence ID" value="NZ_BAAACX010000026.1"/>
</dbReference>
<dbReference type="Proteomes" id="UP001500340">
    <property type="component" value="Unassembled WGS sequence"/>
</dbReference>
<accession>A0ABN0YTU6</accession>
<gene>
    <name evidence="2" type="ORF">GCM10008933_45090</name>
</gene>
<feature type="transmembrane region" description="Helical" evidence="1">
    <location>
        <begin position="95"/>
        <end position="119"/>
    </location>
</feature>
<dbReference type="EMBL" id="BAAACX010000026">
    <property type="protein sequence ID" value="GAA0409917.1"/>
    <property type="molecule type" value="Genomic_DNA"/>
</dbReference>